<evidence type="ECO:0000313" key="2">
    <source>
        <dbReference type="Proteomes" id="UP000606193"/>
    </source>
</evidence>
<dbReference type="Pfam" id="PF13306">
    <property type="entry name" value="LRR_5"/>
    <property type="match status" value="1"/>
</dbReference>
<accession>A0ABR7N490</accession>
<protein>
    <submittedName>
        <fullName evidence="1">Leucine-rich repeat protein</fullName>
    </submittedName>
</protein>
<dbReference type="Proteomes" id="UP000606193">
    <property type="component" value="Unassembled WGS sequence"/>
</dbReference>
<gene>
    <name evidence="1" type="ORF">H8704_12510</name>
</gene>
<dbReference type="InterPro" id="IPR026906">
    <property type="entry name" value="LRR_5"/>
</dbReference>
<comment type="caution">
    <text evidence="1">The sequence shown here is derived from an EMBL/GenBank/DDBJ whole genome shotgun (WGS) entry which is preliminary data.</text>
</comment>
<organism evidence="1 2">
    <name type="scientific">Jutongia huaianensis</name>
    <dbReference type="NCBI Taxonomy" id="2763668"/>
    <lineage>
        <taxon>Bacteria</taxon>
        <taxon>Bacillati</taxon>
        <taxon>Bacillota</taxon>
        <taxon>Clostridia</taxon>
        <taxon>Lachnospirales</taxon>
        <taxon>Lachnospiraceae</taxon>
        <taxon>Jutongia</taxon>
    </lineage>
</organism>
<reference evidence="1 2" key="1">
    <citation type="submission" date="2020-08" db="EMBL/GenBank/DDBJ databases">
        <title>Genome public.</title>
        <authorList>
            <person name="Liu C."/>
            <person name="Sun Q."/>
        </authorList>
    </citation>
    <scope>NUCLEOTIDE SEQUENCE [LARGE SCALE GENOMIC DNA]</scope>
    <source>
        <strain evidence="1 2">NSJ-37</strain>
    </source>
</reference>
<dbReference type="InterPro" id="IPR032675">
    <property type="entry name" value="LRR_dom_sf"/>
</dbReference>
<keyword evidence="2" id="KW-1185">Reference proteome</keyword>
<dbReference type="Gene3D" id="3.80.10.10">
    <property type="entry name" value="Ribonuclease Inhibitor"/>
    <property type="match status" value="1"/>
</dbReference>
<dbReference type="RefSeq" id="WP_249298481.1">
    <property type="nucleotide sequence ID" value="NZ_JACRSX010000022.1"/>
</dbReference>
<proteinExistence type="predicted"/>
<sequence>MTKIKGYAPYYNEYLDNMETYDLTDSEHTVTIELASGSIAVDAVAVLGAAYEGEENRCPEEDGEQEDQGSSLTKVTIGKNVTSIGKEAFAKDKALKKLVIKSSGLKKVGKNAIKGISGKAKISCGKKNVTAYKKLFTAKTGYIKSMKITK</sequence>
<dbReference type="EMBL" id="JACRSX010000022">
    <property type="protein sequence ID" value="MBC8563433.1"/>
    <property type="molecule type" value="Genomic_DNA"/>
</dbReference>
<name>A0ABR7N490_9FIRM</name>
<evidence type="ECO:0000313" key="1">
    <source>
        <dbReference type="EMBL" id="MBC8563433.1"/>
    </source>
</evidence>